<keyword evidence="15 18" id="KW-0057">Aromatic amino acid biosynthesis</keyword>
<organism evidence="21 22">
    <name type="scientific">Clostridium perfringens B str. ATCC 3626</name>
    <dbReference type="NCBI Taxonomy" id="451754"/>
    <lineage>
        <taxon>Bacteria</taxon>
        <taxon>Bacillati</taxon>
        <taxon>Bacillota</taxon>
        <taxon>Clostridia</taxon>
        <taxon>Eubacteriales</taxon>
        <taxon>Clostridiaceae</taxon>
        <taxon>Clostridium</taxon>
    </lineage>
</organism>
<dbReference type="GO" id="GO:0009073">
    <property type="term" value="P:aromatic amino acid family biosynthetic process"/>
    <property type="evidence" value="ECO:0007669"/>
    <property type="project" value="UniProtKB-KW"/>
</dbReference>
<keyword evidence="17 18" id="KW-0170">Cobalt</keyword>
<evidence type="ECO:0000256" key="14">
    <source>
        <dbReference type="ARBA" id="ARBA00023027"/>
    </source>
</evidence>
<comment type="cofactor">
    <cofactor evidence="18">
        <name>Co(2+)</name>
        <dbReference type="ChEBI" id="CHEBI:48828"/>
    </cofactor>
    <cofactor evidence="18">
        <name>Zn(2+)</name>
        <dbReference type="ChEBI" id="CHEBI:29105"/>
    </cofactor>
    <text evidence="18">Binds 1 divalent metal cation per subunit. Can use either Co(2+) or Zn(2+).</text>
</comment>
<feature type="binding site" evidence="18">
    <location>
        <position position="275"/>
    </location>
    <ligand>
        <name>Zn(2+)</name>
        <dbReference type="ChEBI" id="CHEBI:29105"/>
    </ligand>
</feature>
<evidence type="ECO:0000256" key="13">
    <source>
        <dbReference type="ARBA" id="ARBA00022833"/>
    </source>
</evidence>
<dbReference type="InterPro" id="IPR016037">
    <property type="entry name" value="DHQ_synth_AroB"/>
</dbReference>
<keyword evidence="10 18" id="KW-0028">Amino-acid biosynthesis</keyword>
<feature type="binding site" evidence="18">
    <location>
        <position position="155"/>
    </location>
    <ligand>
        <name>NAD(+)</name>
        <dbReference type="ChEBI" id="CHEBI:57540"/>
    </ligand>
</feature>
<evidence type="ECO:0000313" key="22">
    <source>
        <dbReference type="Proteomes" id="UP000004342"/>
    </source>
</evidence>
<dbReference type="PIRSF" id="PIRSF001455">
    <property type="entry name" value="DHQ_synth"/>
    <property type="match status" value="1"/>
</dbReference>
<evidence type="ECO:0000256" key="6">
    <source>
        <dbReference type="ARBA" id="ARBA00005412"/>
    </source>
</evidence>
<accession>A0AAV3BQP5</accession>
<dbReference type="GO" id="GO:0000166">
    <property type="term" value="F:nucleotide binding"/>
    <property type="evidence" value="ECO:0007669"/>
    <property type="project" value="UniProtKB-KW"/>
</dbReference>
<dbReference type="HAMAP" id="MF_00110">
    <property type="entry name" value="DHQ_synthase"/>
    <property type="match status" value="1"/>
</dbReference>
<evidence type="ECO:0000256" key="18">
    <source>
        <dbReference type="HAMAP-Rule" id="MF_00110"/>
    </source>
</evidence>
<feature type="binding site" evidence="18">
    <location>
        <position position="197"/>
    </location>
    <ligand>
        <name>Zn(2+)</name>
        <dbReference type="ChEBI" id="CHEBI:29105"/>
    </ligand>
</feature>
<dbReference type="PANTHER" id="PTHR43622:SF7">
    <property type="entry name" value="3-DEHYDROQUINATE SYNTHASE, CHLOROPLASTIC"/>
    <property type="match status" value="1"/>
</dbReference>
<dbReference type="InterPro" id="IPR030960">
    <property type="entry name" value="DHQS/DOIS_N"/>
</dbReference>
<evidence type="ECO:0000256" key="10">
    <source>
        <dbReference type="ARBA" id="ARBA00022605"/>
    </source>
</evidence>
<feature type="binding site" evidence="18">
    <location>
        <begin position="118"/>
        <end position="122"/>
    </location>
    <ligand>
        <name>NAD(+)</name>
        <dbReference type="ChEBI" id="CHEBI:57540"/>
    </ligand>
</feature>
<comment type="similarity">
    <text evidence="6 18">Belongs to the sugar phosphate cyclases superfamily. Dehydroquinate synthase family.</text>
</comment>
<comment type="caution">
    <text evidence="21">The sequence shown here is derived from an EMBL/GenBank/DDBJ whole genome shotgun (WGS) entry which is preliminary data.</text>
</comment>
<dbReference type="FunFam" id="3.40.50.1970:FF:000007">
    <property type="entry name" value="Pentafunctional AROM polypeptide"/>
    <property type="match status" value="1"/>
</dbReference>
<dbReference type="GO" id="GO:0003856">
    <property type="term" value="F:3-dehydroquinate synthase activity"/>
    <property type="evidence" value="ECO:0007669"/>
    <property type="project" value="UniProtKB-UniRule"/>
</dbReference>
<keyword evidence="13 18" id="KW-0862">Zinc</keyword>
<evidence type="ECO:0000259" key="19">
    <source>
        <dbReference type="Pfam" id="PF01761"/>
    </source>
</evidence>
<evidence type="ECO:0000256" key="12">
    <source>
        <dbReference type="ARBA" id="ARBA00022741"/>
    </source>
</evidence>
<keyword evidence="9 18" id="KW-0963">Cytoplasm</keyword>
<evidence type="ECO:0000259" key="20">
    <source>
        <dbReference type="Pfam" id="PF24621"/>
    </source>
</evidence>
<reference evidence="21 22" key="1">
    <citation type="submission" date="2007-07" db="EMBL/GenBank/DDBJ databases">
        <title>Annotation of Clostridium perfringens B str. ATCC 3626.</title>
        <authorList>
            <person name="Paulsen I."/>
            <person name="Sebastian Y."/>
        </authorList>
    </citation>
    <scope>NUCLEOTIDE SEQUENCE [LARGE SCALE GENOMIC DNA]</scope>
    <source>
        <strain evidence="22">B str. ATCC 3626</strain>
    </source>
</reference>
<comment type="subcellular location">
    <subcellularLocation>
        <location evidence="4 18">Cytoplasm</location>
    </subcellularLocation>
</comment>
<comment type="caution">
    <text evidence="18">Lacks conserved residue(s) required for the propagation of feature annotation.</text>
</comment>
<dbReference type="SUPFAM" id="SSF56796">
    <property type="entry name" value="Dehydroquinate synthase-like"/>
    <property type="match status" value="1"/>
</dbReference>
<evidence type="ECO:0000256" key="15">
    <source>
        <dbReference type="ARBA" id="ARBA00023141"/>
    </source>
</evidence>
<dbReference type="GO" id="GO:0005737">
    <property type="term" value="C:cytoplasm"/>
    <property type="evidence" value="ECO:0007669"/>
    <property type="project" value="UniProtKB-SubCell"/>
</dbReference>
<evidence type="ECO:0000256" key="11">
    <source>
        <dbReference type="ARBA" id="ARBA00022723"/>
    </source>
</evidence>
<dbReference type="AlphaFoldDB" id="A0AAV3BQP5"/>
<sequence length="362" mass="40440">MKHKIKGVGVIKMKVLRVNLDEKSYDIVIQKDLKDYFGEYIKTVFDGKKVAIITDDNLNDIYGEAIKKNIENEGFEVEVISVTPGEKSKSFSVLPGIYNKLLDFKLTRSDLIIALGGGVVGDLAGFVASTFLRGISFIQIPTSLLAQVDSSVGGKVAVDLERGKNLVGSFYHPELVLIDPNMLGTLPEKYFNDGLGEVIKYGCIKSKELFEKLEGFENKEDLKENIGEIIYECCNIKREVVENDEKDLGERMVLNFGHTLGHAIEQIYNYEIYSHGEAVAIGMNMISKIAEEKDLTKKGTAERIESLLKKYGLNTDVNIEDNGLAREAIKLDKKNLNGNLNVILLKDIGEGYIYNTTVEFFE</sequence>
<dbReference type="Pfam" id="PF24621">
    <property type="entry name" value="DHQS_C"/>
    <property type="match status" value="1"/>
</dbReference>
<dbReference type="EC" id="4.2.3.4" evidence="7 18"/>
<comment type="cofactor">
    <cofactor evidence="3">
        <name>Zn(2+)</name>
        <dbReference type="ChEBI" id="CHEBI:29105"/>
    </cofactor>
</comment>
<evidence type="ECO:0000256" key="9">
    <source>
        <dbReference type="ARBA" id="ARBA00022490"/>
    </source>
</evidence>
<evidence type="ECO:0000256" key="7">
    <source>
        <dbReference type="ARBA" id="ARBA00013031"/>
    </source>
</evidence>
<evidence type="ECO:0000256" key="2">
    <source>
        <dbReference type="ARBA" id="ARBA00001911"/>
    </source>
</evidence>
<feature type="binding site" evidence="18">
    <location>
        <position position="258"/>
    </location>
    <ligand>
        <name>Zn(2+)</name>
        <dbReference type="ChEBI" id="CHEBI:29105"/>
    </ligand>
</feature>
<keyword evidence="12 18" id="KW-0547">Nucleotide-binding</keyword>
<dbReference type="CDD" id="cd08195">
    <property type="entry name" value="DHQS"/>
    <property type="match status" value="1"/>
</dbReference>
<evidence type="ECO:0000256" key="1">
    <source>
        <dbReference type="ARBA" id="ARBA00001393"/>
    </source>
</evidence>
<dbReference type="EMBL" id="ABDV01000008">
    <property type="protein sequence ID" value="EDT24182.1"/>
    <property type="molecule type" value="Genomic_DNA"/>
</dbReference>
<keyword evidence="11 18" id="KW-0479">Metal-binding</keyword>
<dbReference type="InterPro" id="IPR056179">
    <property type="entry name" value="DHQS_C"/>
</dbReference>
<dbReference type="Gene3D" id="3.40.50.1970">
    <property type="match status" value="1"/>
</dbReference>
<dbReference type="GO" id="GO:0046872">
    <property type="term" value="F:metal ion binding"/>
    <property type="evidence" value="ECO:0007669"/>
    <property type="project" value="UniProtKB-KW"/>
</dbReference>
<keyword evidence="16 18" id="KW-0456">Lyase</keyword>
<dbReference type="Proteomes" id="UP000004342">
    <property type="component" value="Unassembled WGS sequence"/>
</dbReference>
<protein>
    <recommendedName>
        <fullName evidence="8 18">3-dehydroquinate synthase</fullName>
        <shortName evidence="18">DHQS</shortName>
        <ecNumber evidence="7 18">4.2.3.4</ecNumber>
    </recommendedName>
</protein>
<keyword evidence="14 18" id="KW-0520">NAD</keyword>
<dbReference type="NCBIfam" id="TIGR01357">
    <property type="entry name" value="aroB"/>
    <property type="match status" value="1"/>
</dbReference>
<comment type="pathway">
    <text evidence="5 18">Metabolic intermediate biosynthesis; chorismate biosynthesis; chorismate from D-erythrose 4-phosphate and phosphoenolpyruvate: step 2/7.</text>
</comment>
<gene>
    <name evidence="18 21" type="primary">aroB</name>
    <name evidence="21" type="ORF">AC1_0841</name>
</gene>
<evidence type="ECO:0000256" key="4">
    <source>
        <dbReference type="ARBA" id="ARBA00004496"/>
    </source>
</evidence>
<dbReference type="GO" id="GO:0008652">
    <property type="term" value="P:amino acid biosynthetic process"/>
    <property type="evidence" value="ECO:0007669"/>
    <property type="project" value="UniProtKB-KW"/>
</dbReference>
<dbReference type="PANTHER" id="PTHR43622">
    <property type="entry name" value="3-DEHYDROQUINATE SYNTHASE"/>
    <property type="match status" value="1"/>
</dbReference>
<feature type="binding site" evidence="18">
    <location>
        <position position="164"/>
    </location>
    <ligand>
        <name>NAD(+)</name>
        <dbReference type="ChEBI" id="CHEBI:57540"/>
    </ligand>
</feature>
<dbReference type="Gene3D" id="1.20.1090.10">
    <property type="entry name" value="Dehydroquinate synthase-like - alpha domain"/>
    <property type="match status" value="1"/>
</dbReference>
<feature type="domain" description="3-dehydroquinate synthase N-terminal" evidence="19">
    <location>
        <begin position="80"/>
        <end position="191"/>
    </location>
</feature>
<comment type="catalytic activity">
    <reaction evidence="1 18">
        <text>7-phospho-2-dehydro-3-deoxy-D-arabino-heptonate = 3-dehydroquinate + phosphate</text>
        <dbReference type="Rhea" id="RHEA:21968"/>
        <dbReference type="ChEBI" id="CHEBI:32364"/>
        <dbReference type="ChEBI" id="CHEBI:43474"/>
        <dbReference type="ChEBI" id="CHEBI:58394"/>
        <dbReference type="EC" id="4.2.3.4"/>
    </reaction>
</comment>
<dbReference type="InterPro" id="IPR050071">
    <property type="entry name" value="Dehydroquinate_synthase"/>
</dbReference>
<name>A0AAV3BQP5_CLOPF</name>
<feature type="binding site" evidence="18">
    <location>
        <begin position="142"/>
        <end position="143"/>
    </location>
    <ligand>
        <name>NAD(+)</name>
        <dbReference type="ChEBI" id="CHEBI:57540"/>
    </ligand>
</feature>
<evidence type="ECO:0000256" key="17">
    <source>
        <dbReference type="ARBA" id="ARBA00023285"/>
    </source>
</evidence>
<dbReference type="Pfam" id="PF01761">
    <property type="entry name" value="DHQ_synthase"/>
    <property type="match status" value="1"/>
</dbReference>
<evidence type="ECO:0000256" key="3">
    <source>
        <dbReference type="ARBA" id="ARBA00001947"/>
    </source>
</evidence>
<evidence type="ECO:0000313" key="21">
    <source>
        <dbReference type="EMBL" id="EDT24182.1"/>
    </source>
</evidence>
<evidence type="ECO:0000256" key="5">
    <source>
        <dbReference type="ARBA" id="ARBA00004661"/>
    </source>
</evidence>
<proteinExistence type="inferred from homology"/>
<evidence type="ECO:0000256" key="8">
    <source>
        <dbReference type="ARBA" id="ARBA00017684"/>
    </source>
</evidence>
<dbReference type="InterPro" id="IPR030963">
    <property type="entry name" value="DHQ_synth_fam"/>
</dbReference>
<comment type="function">
    <text evidence="18">Catalyzes the conversion of 3-deoxy-D-arabino-heptulosonate 7-phosphate (DAHP) to dehydroquinate (DHQ).</text>
</comment>
<feature type="domain" description="3-dehydroquinate synthase C-terminal" evidence="20">
    <location>
        <begin position="194"/>
        <end position="335"/>
    </location>
</feature>
<dbReference type="GO" id="GO:0009423">
    <property type="term" value="P:chorismate biosynthetic process"/>
    <property type="evidence" value="ECO:0007669"/>
    <property type="project" value="UniProtKB-UniRule"/>
</dbReference>
<evidence type="ECO:0000256" key="16">
    <source>
        <dbReference type="ARBA" id="ARBA00023239"/>
    </source>
</evidence>
<comment type="cofactor">
    <cofactor evidence="2 18">
        <name>NAD(+)</name>
        <dbReference type="ChEBI" id="CHEBI:57540"/>
    </cofactor>
</comment>